<keyword evidence="4" id="KW-1185">Reference proteome</keyword>
<dbReference type="InterPro" id="IPR050194">
    <property type="entry name" value="Glycosyltransferase_grp1"/>
</dbReference>
<evidence type="ECO:0000259" key="1">
    <source>
        <dbReference type="Pfam" id="PF00534"/>
    </source>
</evidence>
<comment type="caution">
    <text evidence="3">The sequence shown here is derived from an EMBL/GenBank/DDBJ whole genome shotgun (WGS) entry which is preliminary data.</text>
</comment>
<name>A0AAX0QAY3_9EURY</name>
<feature type="domain" description="Glycosyl transferase family 1" evidence="1">
    <location>
        <begin position="189"/>
        <end position="346"/>
    </location>
</feature>
<dbReference type="InterPro" id="IPR028098">
    <property type="entry name" value="Glyco_trans_4-like_N"/>
</dbReference>
<evidence type="ECO:0008006" key="5">
    <source>
        <dbReference type="Google" id="ProtNLM"/>
    </source>
</evidence>
<evidence type="ECO:0000313" key="4">
    <source>
        <dbReference type="Proteomes" id="UP000243820"/>
    </source>
</evidence>
<dbReference type="PANTHER" id="PTHR45947:SF15">
    <property type="entry name" value="TEICHURONIC ACID BIOSYNTHESIS GLYCOSYLTRANSFERASE TUAC-RELATED"/>
    <property type="match status" value="1"/>
</dbReference>
<dbReference type="CDD" id="cd03801">
    <property type="entry name" value="GT4_PimA-like"/>
    <property type="match status" value="1"/>
</dbReference>
<dbReference type="GO" id="GO:0016757">
    <property type="term" value="F:glycosyltransferase activity"/>
    <property type="evidence" value="ECO:0007669"/>
    <property type="project" value="InterPro"/>
</dbReference>
<sequence>MILVIIATHYLPHVGGLELATFHLAKELDKQHNEVHIITPSPDPNKNTTPIHMHRYPIHTYPDEGPIRAFIDGLTFFKKTVKTIKEIKPDIIHAQNITNSIPAYIAWKKYHIPYTICIHGNLELMGPFLPASLKRFWPQLPHIKEAAQIITLTNEMATQFEKELGTKPVVIPNGVDLDRFYPAENNEMKKSASPVILTLSRIDNKKGLEYAIESMKKVHAKFPTAKLMIVGDGEYRSELEKLVEMNMLSATVEFTGLIPNSEVPVYLRNADLFLLPSLYEGLPLTLLEAMACGLPVISTPVSIAPEIITTWKNGYIIPFKSPDAIYEAIIDLLSNPDKRRQCAENSFRAAKETMSWENVAKQYAELYQFILESN</sequence>
<feature type="domain" description="Glycosyltransferase subfamily 4-like N-terminal" evidence="2">
    <location>
        <begin position="14"/>
        <end position="179"/>
    </location>
</feature>
<evidence type="ECO:0000313" key="3">
    <source>
        <dbReference type="EMBL" id="PAV10036.1"/>
    </source>
</evidence>
<accession>A0AAX0QAY3</accession>
<dbReference type="AlphaFoldDB" id="A0AAX0QAY3"/>
<proteinExistence type="predicted"/>
<dbReference type="Gene3D" id="3.40.50.2000">
    <property type="entry name" value="Glycogen Phosphorylase B"/>
    <property type="match status" value="2"/>
</dbReference>
<evidence type="ECO:0000259" key="2">
    <source>
        <dbReference type="Pfam" id="PF13439"/>
    </source>
</evidence>
<dbReference type="EMBL" id="LMVO01000002">
    <property type="protein sequence ID" value="PAV10036.1"/>
    <property type="molecule type" value="Genomic_DNA"/>
</dbReference>
<dbReference type="InterPro" id="IPR001296">
    <property type="entry name" value="Glyco_trans_1"/>
</dbReference>
<dbReference type="SUPFAM" id="SSF53756">
    <property type="entry name" value="UDP-Glycosyltransferase/glycogen phosphorylase"/>
    <property type="match status" value="1"/>
</dbReference>
<dbReference type="Pfam" id="PF00534">
    <property type="entry name" value="Glycos_transf_1"/>
    <property type="match status" value="1"/>
</dbReference>
<dbReference type="Pfam" id="PF13439">
    <property type="entry name" value="Glyco_transf_4"/>
    <property type="match status" value="1"/>
</dbReference>
<dbReference type="PANTHER" id="PTHR45947">
    <property type="entry name" value="SULFOQUINOVOSYL TRANSFERASE SQD2"/>
    <property type="match status" value="1"/>
</dbReference>
<protein>
    <recommendedName>
        <fullName evidence="5">Glycosyltransferase family 4 protein</fullName>
    </recommendedName>
</protein>
<dbReference type="RefSeq" id="WP_095641749.1">
    <property type="nucleotide sequence ID" value="NZ_LMVO01000002.1"/>
</dbReference>
<reference evidence="3 4" key="1">
    <citation type="journal article" date="2017" name="BMC Genomics">
        <title>Genomic analysis of methanogenic archaea reveals a shift towards energy conservation.</title>
        <authorList>
            <person name="Gilmore S.P."/>
            <person name="Henske J.K."/>
            <person name="Sexton J.A."/>
            <person name="Solomon K.V."/>
            <person name="Seppala S."/>
            <person name="Yoo J.I."/>
            <person name="Huyett L.M."/>
            <person name="Pressman A."/>
            <person name="Cogan J.Z."/>
            <person name="Kivenson V."/>
            <person name="Peng X."/>
            <person name="Tan Y."/>
            <person name="Valentine D.L."/>
            <person name="O'Malley M.A."/>
        </authorList>
    </citation>
    <scope>NUCLEOTIDE SEQUENCE [LARGE SCALE GENOMIC DNA]</scope>
    <source>
        <strain evidence="3 4">XII</strain>
    </source>
</reference>
<gene>
    <name evidence="3" type="ORF">ASJ83_04120</name>
</gene>
<organism evidence="3 4">
    <name type="scientific">Methanocorpusculum parvum</name>
    <dbReference type="NCBI Taxonomy" id="2193"/>
    <lineage>
        <taxon>Archaea</taxon>
        <taxon>Methanobacteriati</taxon>
        <taxon>Methanobacteriota</taxon>
        <taxon>Stenosarchaea group</taxon>
        <taxon>Methanomicrobia</taxon>
        <taxon>Methanomicrobiales</taxon>
        <taxon>Methanocorpusculaceae</taxon>
        <taxon>Methanocorpusculum</taxon>
    </lineage>
</organism>
<dbReference type="Proteomes" id="UP000243820">
    <property type="component" value="Unassembled WGS sequence"/>
</dbReference>